<protein>
    <recommendedName>
        <fullName evidence="3">3-hydroxyisobutyrate dehydrogenase</fullName>
        <ecNumber evidence="3">1.1.1.31</ecNumber>
    </recommendedName>
</protein>
<dbReference type="SUPFAM" id="SSF51735">
    <property type="entry name" value="NAD(P)-binding Rossmann-fold domains"/>
    <property type="match status" value="1"/>
</dbReference>
<proteinExistence type="inferred from homology"/>
<dbReference type="PROSITE" id="PS00895">
    <property type="entry name" value="3_HYDROXYISOBUT_DH"/>
    <property type="match status" value="1"/>
</dbReference>
<evidence type="ECO:0000256" key="2">
    <source>
        <dbReference type="ARBA" id="ARBA00006013"/>
    </source>
</evidence>
<dbReference type="InterPro" id="IPR036291">
    <property type="entry name" value="NAD(P)-bd_dom_sf"/>
</dbReference>
<dbReference type="Gene3D" id="1.10.1040.10">
    <property type="entry name" value="N-(1-d-carboxylethyl)-l-norvaline Dehydrogenase, domain 2"/>
    <property type="match status" value="1"/>
</dbReference>
<dbReference type="Pfam" id="PF14833">
    <property type="entry name" value="NAD_binding_11"/>
    <property type="match status" value="1"/>
</dbReference>
<evidence type="ECO:0000313" key="12">
    <source>
        <dbReference type="Proteomes" id="UP000829685"/>
    </source>
</evidence>
<dbReference type="EMBL" id="JAFIMR010000002">
    <property type="protein sequence ID" value="KAI1880819.1"/>
    <property type="molecule type" value="Genomic_DNA"/>
</dbReference>
<dbReference type="AlphaFoldDB" id="A0A9P9WXH6"/>
<dbReference type="InterPro" id="IPR013328">
    <property type="entry name" value="6PGD_dom2"/>
</dbReference>
<dbReference type="InterPro" id="IPR015815">
    <property type="entry name" value="HIBADH-related"/>
</dbReference>
<feature type="active site" evidence="8">
    <location>
        <position position="196"/>
    </location>
</feature>
<name>A0A9P9WXH6_9PEZI</name>
<evidence type="ECO:0000256" key="4">
    <source>
        <dbReference type="ARBA" id="ARBA00022456"/>
    </source>
</evidence>
<keyword evidence="12" id="KW-1185">Reference proteome</keyword>
<evidence type="ECO:0000256" key="1">
    <source>
        <dbReference type="ARBA" id="ARBA00005109"/>
    </source>
</evidence>
<dbReference type="InterPro" id="IPR029154">
    <property type="entry name" value="HIBADH-like_NADP-bd"/>
</dbReference>
<keyword evidence="4" id="KW-0101">Branched-chain amino acid catabolism</keyword>
<feature type="domain" description="6-phosphogluconate dehydrogenase NADP-binding" evidence="9">
    <location>
        <begin position="4"/>
        <end position="161"/>
    </location>
</feature>
<comment type="catalytic activity">
    <reaction evidence="7">
        <text>3-hydroxy-2-methylpropanoate + NAD(+) = 2-methyl-3-oxopropanoate + NADH + H(+)</text>
        <dbReference type="Rhea" id="RHEA:17681"/>
        <dbReference type="ChEBI" id="CHEBI:11805"/>
        <dbReference type="ChEBI" id="CHEBI:15378"/>
        <dbReference type="ChEBI" id="CHEBI:57540"/>
        <dbReference type="ChEBI" id="CHEBI:57700"/>
        <dbReference type="ChEBI" id="CHEBI:57945"/>
        <dbReference type="EC" id="1.1.1.31"/>
    </reaction>
</comment>
<dbReference type="SUPFAM" id="SSF48179">
    <property type="entry name" value="6-phosphogluconate dehydrogenase C-terminal domain-like"/>
    <property type="match status" value="1"/>
</dbReference>
<evidence type="ECO:0000256" key="7">
    <source>
        <dbReference type="ARBA" id="ARBA00049197"/>
    </source>
</evidence>
<dbReference type="PANTHER" id="PTHR22981">
    <property type="entry name" value="3-HYDROXYISOBUTYRATE DEHYDROGENASE-RELATED"/>
    <property type="match status" value="1"/>
</dbReference>
<evidence type="ECO:0000256" key="3">
    <source>
        <dbReference type="ARBA" id="ARBA00012991"/>
    </source>
</evidence>
<gene>
    <name evidence="11" type="ORF">JX265_001059</name>
</gene>
<comment type="pathway">
    <text evidence="1">Amino-acid degradation; L-valine degradation.</text>
</comment>
<dbReference type="FunFam" id="1.10.1040.10:FF:000006">
    <property type="entry name" value="3-hydroxyisobutyrate dehydrogenase"/>
    <property type="match status" value="1"/>
</dbReference>
<evidence type="ECO:0000259" key="10">
    <source>
        <dbReference type="Pfam" id="PF14833"/>
    </source>
</evidence>
<evidence type="ECO:0000256" key="5">
    <source>
        <dbReference type="ARBA" id="ARBA00023002"/>
    </source>
</evidence>
<evidence type="ECO:0000313" key="11">
    <source>
        <dbReference type="EMBL" id="KAI1880819.1"/>
    </source>
</evidence>
<evidence type="ECO:0000259" key="9">
    <source>
        <dbReference type="Pfam" id="PF03446"/>
    </source>
</evidence>
<dbReference type="GO" id="GO:0008442">
    <property type="term" value="F:3-hydroxyisobutyrate dehydrogenase activity"/>
    <property type="evidence" value="ECO:0007669"/>
    <property type="project" value="UniProtKB-EC"/>
</dbReference>
<dbReference type="InterPro" id="IPR008927">
    <property type="entry name" value="6-PGluconate_DH-like_C_sf"/>
</dbReference>
<comment type="similarity">
    <text evidence="2">Belongs to the HIBADH-related family. 3-hydroxyisobutyrate dehydrogenase subfamily.</text>
</comment>
<feature type="domain" description="3-hydroxyisobutyrate dehydrogenase-like NAD-binding" evidence="10">
    <location>
        <begin position="190"/>
        <end position="317"/>
    </location>
</feature>
<reference evidence="11" key="1">
    <citation type="submission" date="2021-03" db="EMBL/GenBank/DDBJ databases">
        <title>Revisited historic fungal species revealed as producer of novel bioactive compounds through whole genome sequencing and comparative genomics.</title>
        <authorList>
            <person name="Vignolle G.A."/>
            <person name="Hochenegger N."/>
            <person name="Mach R.L."/>
            <person name="Mach-Aigner A.R."/>
            <person name="Javad Rahimi M."/>
            <person name="Salim K.A."/>
            <person name="Chan C.M."/>
            <person name="Lim L.B.L."/>
            <person name="Cai F."/>
            <person name="Druzhinina I.S."/>
            <person name="U'Ren J.M."/>
            <person name="Derntl C."/>
        </authorList>
    </citation>
    <scope>NUCLEOTIDE SEQUENCE</scope>
    <source>
        <strain evidence="11">TUCIM 5799</strain>
    </source>
</reference>
<comment type="caution">
    <text evidence="11">The sequence shown here is derived from an EMBL/GenBank/DDBJ whole genome shotgun (WGS) entry which is preliminary data.</text>
</comment>
<evidence type="ECO:0000256" key="6">
    <source>
        <dbReference type="ARBA" id="ARBA00023027"/>
    </source>
</evidence>
<dbReference type="Proteomes" id="UP000829685">
    <property type="component" value="Unassembled WGS sequence"/>
</dbReference>
<dbReference type="InterPro" id="IPR002204">
    <property type="entry name" value="3-OH-isobutyrate_DH-rel_CS"/>
</dbReference>
<dbReference type="PIRSF" id="PIRSF000103">
    <property type="entry name" value="HIBADH"/>
    <property type="match status" value="1"/>
</dbReference>
<dbReference type="EC" id="1.1.1.31" evidence="3"/>
<sequence length="323" mass="34086">MEKNVGFIGLGAMGSPMAFNVRKNMPPDATLFIYDVLVDPAERLKAACETLGPVKIAKSPREVAENALTIISIVPAAQHVKAVYLDANSGVTAAKDATDVPTNSRRIYLECSTIDIATATSVGNSLKQAGMGTYVDSPVSGGVPAAERGALSFLLGLDSNSKDRSSSDRVLSTAHYMGSPSKIFHCGGLGKGLAAKLCNNYLSCTFLLANSEAMATGLRLGLDKHVLHKVIHESTGQNFMLDHVCPVPDVVPHAPSSNNYKLGFKAEMLVKDVGLAVDAANSVGIKPTIGEAAMNVYRQVAVDEEYQGRDGSIVYKFLGGPDN</sequence>
<dbReference type="GO" id="GO:0050661">
    <property type="term" value="F:NADP binding"/>
    <property type="evidence" value="ECO:0007669"/>
    <property type="project" value="InterPro"/>
</dbReference>
<organism evidence="11 12">
    <name type="scientific">Neoarthrinium moseri</name>
    <dbReference type="NCBI Taxonomy" id="1658444"/>
    <lineage>
        <taxon>Eukaryota</taxon>
        <taxon>Fungi</taxon>
        <taxon>Dikarya</taxon>
        <taxon>Ascomycota</taxon>
        <taxon>Pezizomycotina</taxon>
        <taxon>Sordariomycetes</taxon>
        <taxon>Xylariomycetidae</taxon>
        <taxon>Amphisphaeriales</taxon>
        <taxon>Apiosporaceae</taxon>
        <taxon>Neoarthrinium</taxon>
    </lineage>
</organism>
<dbReference type="Gene3D" id="3.40.50.720">
    <property type="entry name" value="NAD(P)-binding Rossmann-like Domain"/>
    <property type="match status" value="1"/>
</dbReference>
<keyword evidence="5" id="KW-0560">Oxidoreductase</keyword>
<dbReference type="Pfam" id="PF03446">
    <property type="entry name" value="NAD_binding_2"/>
    <property type="match status" value="1"/>
</dbReference>
<dbReference type="PANTHER" id="PTHR22981:SF81">
    <property type="entry name" value="DEHYDROGENASE, PUTATIVE-RELATED"/>
    <property type="match status" value="1"/>
</dbReference>
<dbReference type="GO" id="GO:0005739">
    <property type="term" value="C:mitochondrion"/>
    <property type="evidence" value="ECO:0007669"/>
    <property type="project" value="TreeGrafter"/>
</dbReference>
<keyword evidence="6" id="KW-0520">NAD</keyword>
<dbReference type="GO" id="GO:0051287">
    <property type="term" value="F:NAD binding"/>
    <property type="evidence" value="ECO:0007669"/>
    <property type="project" value="InterPro"/>
</dbReference>
<dbReference type="GO" id="GO:0006574">
    <property type="term" value="P:L-valine catabolic process"/>
    <property type="evidence" value="ECO:0007669"/>
    <property type="project" value="TreeGrafter"/>
</dbReference>
<evidence type="ECO:0000256" key="8">
    <source>
        <dbReference type="PIRSR" id="PIRSR000103-1"/>
    </source>
</evidence>
<accession>A0A9P9WXH6</accession>
<dbReference type="InterPro" id="IPR006115">
    <property type="entry name" value="6PGDH_NADP-bd"/>
</dbReference>